<dbReference type="HOGENOM" id="CLU_071636_0_0_1"/>
<dbReference type="InterPro" id="IPR013096">
    <property type="entry name" value="Cupin_2"/>
</dbReference>
<feature type="domain" description="Cupin type-2" evidence="1">
    <location>
        <begin position="58"/>
        <end position="108"/>
    </location>
</feature>
<dbReference type="InterPro" id="IPR014710">
    <property type="entry name" value="RmlC-like_jellyroll"/>
</dbReference>
<gene>
    <name evidence="2" type="ORF">Z518_05753</name>
</gene>
<proteinExistence type="predicted"/>
<dbReference type="SUPFAM" id="SSF51182">
    <property type="entry name" value="RmlC-like cupins"/>
    <property type="match status" value="1"/>
</dbReference>
<reference evidence="2 3" key="1">
    <citation type="submission" date="2015-01" db="EMBL/GenBank/DDBJ databases">
        <title>The Genome Sequence of Rhinocladiella mackenzie CBS 650.93.</title>
        <authorList>
            <consortium name="The Broad Institute Genomics Platform"/>
            <person name="Cuomo C."/>
            <person name="de Hoog S."/>
            <person name="Gorbushina A."/>
            <person name="Stielow B."/>
            <person name="Teixiera M."/>
            <person name="Abouelleil A."/>
            <person name="Chapman S.B."/>
            <person name="Priest M."/>
            <person name="Young S.K."/>
            <person name="Wortman J."/>
            <person name="Nusbaum C."/>
            <person name="Birren B."/>
        </authorList>
    </citation>
    <scope>NUCLEOTIDE SEQUENCE [LARGE SCALE GENOMIC DNA]</scope>
    <source>
        <strain evidence="2 3">CBS 650.93</strain>
    </source>
</reference>
<dbReference type="InterPro" id="IPR053146">
    <property type="entry name" value="QDO-like"/>
</dbReference>
<dbReference type="Proteomes" id="UP000053617">
    <property type="component" value="Unassembled WGS sequence"/>
</dbReference>
<name>A0A0D2FRU0_9EURO</name>
<dbReference type="RefSeq" id="XP_013272018.1">
    <property type="nucleotide sequence ID" value="XM_013416564.1"/>
</dbReference>
<dbReference type="InterPro" id="IPR011051">
    <property type="entry name" value="RmlC_Cupin_sf"/>
</dbReference>
<dbReference type="CDD" id="cd02215">
    <property type="entry name" value="cupin_QDO_N_C"/>
    <property type="match status" value="1"/>
</dbReference>
<dbReference type="AlphaFoldDB" id="A0A0D2FRU0"/>
<dbReference type="PANTHER" id="PTHR36440">
    <property type="entry name" value="PUTATIVE (AFU_ORTHOLOGUE AFUA_8G07350)-RELATED"/>
    <property type="match status" value="1"/>
</dbReference>
<dbReference type="Pfam" id="PF07883">
    <property type="entry name" value="Cupin_2"/>
    <property type="match status" value="1"/>
</dbReference>
<dbReference type="GeneID" id="25293824"/>
<protein>
    <recommendedName>
        <fullName evidence="1">Cupin type-2 domain-containing protein</fullName>
    </recommendedName>
</protein>
<dbReference type="Gene3D" id="2.60.120.10">
    <property type="entry name" value="Jelly Rolls"/>
    <property type="match status" value="3"/>
</dbReference>
<organism evidence="2 3">
    <name type="scientific">Rhinocladiella mackenziei CBS 650.93</name>
    <dbReference type="NCBI Taxonomy" id="1442369"/>
    <lineage>
        <taxon>Eukaryota</taxon>
        <taxon>Fungi</taxon>
        <taxon>Dikarya</taxon>
        <taxon>Ascomycota</taxon>
        <taxon>Pezizomycotina</taxon>
        <taxon>Eurotiomycetes</taxon>
        <taxon>Chaetothyriomycetidae</taxon>
        <taxon>Chaetothyriales</taxon>
        <taxon>Herpotrichiellaceae</taxon>
        <taxon>Rhinocladiella</taxon>
    </lineage>
</organism>
<sequence length="326" mass="36009">MSIPLVQEPLGRPAPYIVRQHEGEKMVIPGSKSVIRILASAKETDQLMSVFHMDGTTGDPAGFHYHNEAHDIFMCTKGQMKLWVEDKCRILSAGDFASVPPKVVHCPQLIGPINETVGLVTPGQWVDFFRFISEDYNGVFNDEFDHRNPMATLFPKLQEVKEKNNVVFTPNHVPAAVGEWTSDDSKLPSGVETYFLRTNTGGLFAVSSIESSSKFPASLLQRPFRFSKVHQVSHVLDGPLSIHLGGKSNLVHAGETVFLPAGITMAIEFKDVYVRFWSFASGNGLETLVSQAGREFEGFSVPDRPEEVKDDLAAEAARDIGMEFGI</sequence>
<dbReference type="VEuPathDB" id="FungiDB:Z518_05753"/>
<accession>A0A0D2FRU0</accession>
<dbReference type="EMBL" id="KN847478">
    <property type="protein sequence ID" value="KIX04882.1"/>
    <property type="molecule type" value="Genomic_DNA"/>
</dbReference>
<keyword evidence="3" id="KW-1185">Reference proteome</keyword>
<evidence type="ECO:0000313" key="3">
    <source>
        <dbReference type="Proteomes" id="UP000053617"/>
    </source>
</evidence>
<dbReference type="STRING" id="1442369.A0A0D2FRU0"/>
<evidence type="ECO:0000313" key="2">
    <source>
        <dbReference type="EMBL" id="KIX04882.1"/>
    </source>
</evidence>
<dbReference type="OrthoDB" id="2588190at2759"/>
<dbReference type="PANTHER" id="PTHR36440:SF1">
    <property type="entry name" value="PUTATIVE (AFU_ORTHOLOGUE AFUA_8G07350)-RELATED"/>
    <property type="match status" value="1"/>
</dbReference>
<evidence type="ECO:0000259" key="1">
    <source>
        <dbReference type="Pfam" id="PF07883"/>
    </source>
</evidence>